<evidence type="ECO:0000256" key="5">
    <source>
        <dbReference type="PIRSR" id="PIRSR006278-2"/>
    </source>
</evidence>
<evidence type="ECO:0000259" key="6">
    <source>
        <dbReference type="Pfam" id="PF00291"/>
    </source>
</evidence>
<dbReference type="SUPFAM" id="SSF53686">
    <property type="entry name" value="Tryptophan synthase beta subunit-like PLP-dependent enzymes"/>
    <property type="match status" value="1"/>
</dbReference>
<reference evidence="7" key="1">
    <citation type="journal article" date="2014" name="Int. J. Syst. Evol. Microbiol.">
        <title>Complete genome sequence of Corynebacterium casei LMG S-19264T (=DSM 44701T), isolated from a smear-ripened cheese.</title>
        <authorList>
            <consortium name="US DOE Joint Genome Institute (JGI-PGF)"/>
            <person name="Walter F."/>
            <person name="Albersmeier A."/>
            <person name="Kalinowski J."/>
            <person name="Ruckert C."/>
        </authorList>
    </citation>
    <scope>NUCLEOTIDE SEQUENCE</scope>
    <source>
        <strain evidence="7">VKM Ac-1020</strain>
    </source>
</reference>
<organism evidence="7 8">
    <name type="scientific">Microbacterium barkeri</name>
    <dbReference type="NCBI Taxonomy" id="33917"/>
    <lineage>
        <taxon>Bacteria</taxon>
        <taxon>Bacillati</taxon>
        <taxon>Actinomycetota</taxon>
        <taxon>Actinomycetes</taxon>
        <taxon>Micrococcales</taxon>
        <taxon>Microbacteriaceae</taxon>
        <taxon>Microbacterium</taxon>
    </lineage>
</organism>
<sequence length="357" mass="37342">MLTGMTADALLDPLFLDVADPAIRDLRTLREDLAVAPTPLQPLDRLRDKLGGGPRLWVKRDDLTGLALGGNKTRKLEYLLADARQHRADVIVTVGAGQSNHARQTAAAAAKAGLECVLVLRVPADATPEYRGSGNVLLDRALGAQVVLVEETADDAHPEIAAADAVVAQLRQDGLRPYLIPTGGSTPVGALGYLESYAELADSGRTFDEIVFANGSGGTHAGLLAARELLPGAGRPRIHGVAVSPEVDALTDTVEWISREVLGFFGREPAESPWLDAAHIGPGYGVLTEGGTEAIQLFARTEGILLDPVYTGKAAAALIAGVRSGAYSDDEDVLFLHTGGAPALFAHAPALTEAFSS</sequence>
<protein>
    <submittedName>
        <fullName evidence="7">D-cysteine desulfhydrase</fullName>
    </submittedName>
</protein>
<keyword evidence="8" id="KW-1185">Reference proteome</keyword>
<accession>A0A9W6H1P0</accession>
<comment type="caution">
    <text evidence="7">The sequence shown here is derived from an EMBL/GenBank/DDBJ whole genome shotgun (WGS) entry which is preliminary data.</text>
</comment>
<dbReference type="PANTHER" id="PTHR43780:SF2">
    <property type="entry name" value="1-AMINOCYCLOPROPANE-1-CARBOXYLATE DEAMINASE-RELATED"/>
    <property type="match status" value="1"/>
</dbReference>
<dbReference type="InterPro" id="IPR001926">
    <property type="entry name" value="TrpB-like_PALP"/>
</dbReference>
<dbReference type="AlphaFoldDB" id="A0A9W6H1P0"/>
<dbReference type="Gene3D" id="3.40.50.1100">
    <property type="match status" value="2"/>
</dbReference>
<dbReference type="PANTHER" id="PTHR43780">
    <property type="entry name" value="1-AMINOCYCLOPROPANE-1-CARBOXYLATE DEAMINASE-RELATED"/>
    <property type="match status" value="1"/>
</dbReference>
<evidence type="ECO:0000256" key="3">
    <source>
        <dbReference type="ARBA" id="ARBA00022898"/>
    </source>
</evidence>
<comment type="similarity">
    <text evidence="2">Belongs to the ACC deaminase/D-cysteine desulfhydrase family.</text>
</comment>
<comment type="cofactor">
    <cofactor evidence="1">
        <name>pyridoxal 5'-phosphate</name>
        <dbReference type="ChEBI" id="CHEBI:597326"/>
    </cofactor>
</comment>
<feature type="domain" description="Tryptophan synthase beta chain-like PALP" evidence="6">
    <location>
        <begin position="33"/>
        <end position="339"/>
    </location>
</feature>
<evidence type="ECO:0000313" key="7">
    <source>
        <dbReference type="EMBL" id="GLJ60726.1"/>
    </source>
</evidence>
<name>A0A9W6H1P0_9MICO</name>
<dbReference type="PIRSF" id="PIRSF006278">
    <property type="entry name" value="ACCD_DCysDesulf"/>
    <property type="match status" value="1"/>
</dbReference>
<dbReference type="InterPro" id="IPR036052">
    <property type="entry name" value="TrpB-like_PALP_sf"/>
</dbReference>
<feature type="modified residue" description="N6-(pyridoxal phosphate)lysine" evidence="5">
    <location>
        <position position="72"/>
    </location>
</feature>
<evidence type="ECO:0000313" key="8">
    <source>
        <dbReference type="Proteomes" id="UP001142462"/>
    </source>
</evidence>
<dbReference type="Proteomes" id="UP001142462">
    <property type="component" value="Unassembled WGS sequence"/>
</dbReference>
<reference evidence="7" key="2">
    <citation type="submission" date="2023-01" db="EMBL/GenBank/DDBJ databases">
        <authorList>
            <person name="Sun Q."/>
            <person name="Evtushenko L."/>
        </authorList>
    </citation>
    <scope>NUCLEOTIDE SEQUENCE</scope>
    <source>
        <strain evidence="7">VKM Ac-1020</strain>
    </source>
</reference>
<evidence type="ECO:0000256" key="1">
    <source>
        <dbReference type="ARBA" id="ARBA00001933"/>
    </source>
</evidence>
<dbReference type="Pfam" id="PF00291">
    <property type="entry name" value="PALP"/>
    <property type="match status" value="1"/>
</dbReference>
<proteinExistence type="inferred from homology"/>
<keyword evidence="3 5" id="KW-0663">Pyridoxal phosphate</keyword>
<dbReference type="EMBL" id="BSEJ01000003">
    <property type="protein sequence ID" value="GLJ60726.1"/>
    <property type="molecule type" value="Genomic_DNA"/>
</dbReference>
<dbReference type="InterPro" id="IPR027278">
    <property type="entry name" value="ACCD_DCysDesulf"/>
</dbReference>
<evidence type="ECO:0000256" key="2">
    <source>
        <dbReference type="ARBA" id="ARBA00008639"/>
    </source>
</evidence>
<dbReference type="GO" id="GO:0019148">
    <property type="term" value="F:D-cysteine desulfhydrase activity"/>
    <property type="evidence" value="ECO:0007669"/>
    <property type="project" value="TreeGrafter"/>
</dbReference>
<feature type="active site" description="Nucleophile" evidence="4">
    <location>
        <position position="99"/>
    </location>
</feature>
<evidence type="ECO:0000256" key="4">
    <source>
        <dbReference type="PIRSR" id="PIRSR006278-1"/>
    </source>
</evidence>
<dbReference type="GO" id="GO:1901605">
    <property type="term" value="P:alpha-amino acid metabolic process"/>
    <property type="evidence" value="ECO:0007669"/>
    <property type="project" value="UniProtKB-ARBA"/>
</dbReference>
<gene>
    <name evidence="7" type="primary">dcyD</name>
    <name evidence="7" type="ORF">GCM10017576_08550</name>
</gene>